<dbReference type="InterPro" id="IPR038592">
    <property type="entry name" value="CheD-like_sf"/>
</dbReference>
<protein>
    <recommendedName>
        <fullName evidence="3">Probable chemoreceptor glutamine deamidase CheD</fullName>
        <ecNumber evidence="3">3.5.1.44</ecNumber>
    </recommendedName>
</protein>
<dbReference type="Pfam" id="PF03975">
    <property type="entry name" value="CheD"/>
    <property type="match status" value="1"/>
</dbReference>
<dbReference type="CDD" id="cd16352">
    <property type="entry name" value="CheD"/>
    <property type="match status" value="1"/>
</dbReference>
<proteinExistence type="inferred from homology"/>
<keyword evidence="1 3" id="KW-0145">Chemotaxis</keyword>
<keyword evidence="5" id="KW-1185">Reference proteome</keyword>
<dbReference type="SUPFAM" id="SSF64438">
    <property type="entry name" value="CNF1/YfiH-like putative cysteine hydrolases"/>
    <property type="match status" value="1"/>
</dbReference>
<comment type="similarity">
    <text evidence="3">Belongs to the CheD family.</text>
</comment>
<evidence type="ECO:0000313" key="5">
    <source>
        <dbReference type="Proteomes" id="UP000669060"/>
    </source>
</evidence>
<evidence type="ECO:0000313" key="4">
    <source>
        <dbReference type="EMBL" id="MBO3274779.1"/>
    </source>
</evidence>
<evidence type="ECO:0000256" key="3">
    <source>
        <dbReference type="HAMAP-Rule" id="MF_01440"/>
    </source>
</evidence>
<dbReference type="Proteomes" id="UP000669060">
    <property type="component" value="Unassembled WGS sequence"/>
</dbReference>
<gene>
    <name evidence="3" type="primary">cheD</name>
    <name evidence="4" type="ORF">JFY56_06060</name>
</gene>
<dbReference type="Gene3D" id="3.30.1330.200">
    <property type="match status" value="1"/>
</dbReference>
<dbReference type="HAMAP" id="MF_01440">
    <property type="entry name" value="CheD"/>
    <property type="match status" value="1"/>
</dbReference>
<evidence type="ECO:0000256" key="2">
    <source>
        <dbReference type="ARBA" id="ARBA00022801"/>
    </source>
</evidence>
<accession>A0ABS3TM91</accession>
<comment type="catalytic activity">
    <reaction evidence="3">
        <text>L-glutaminyl-[protein] + H2O = L-glutamyl-[protein] + NH4(+)</text>
        <dbReference type="Rhea" id="RHEA:16441"/>
        <dbReference type="Rhea" id="RHEA-COMP:10207"/>
        <dbReference type="Rhea" id="RHEA-COMP:10208"/>
        <dbReference type="ChEBI" id="CHEBI:15377"/>
        <dbReference type="ChEBI" id="CHEBI:28938"/>
        <dbReference type="ChEBI" id="CHEBI:29973"/>
        <dbReference type="ChEBI" id="CHEBI:30011"/>
        <dbReference type="EC" id="3.5.1.44"/>
    </reaction>
</comment>
<comment type="caution">
    <text evidence="4">The sequence shown here is derived from an EMBL/GenBank/DDBJ whole genome shotgun (WGS) entry which is preliminary data.</text>
</comment>
<name>A0ABS3TM91_9PSED</name>
<dbReference type="EMBL" id="JAELYA010000002">
    <property type="protein sequence ID" value="MBO3274779.1"/>
    <property type="molecule type" value="Genomic_DNA"/>
</dbReference>
<dbReference type="InterPro" id="IPR011324">
    <property type="entry name" value="Cytotoxic_necrot_fac-like_cat"/>
</dbReference>
<dbReference type="PANTHER" id="PTHR35147">
    <property type="entry name" value="CHEMORECEPTOR GLUTAMINE DEAMIDASE CHED-RELATED"/>
    <property type="match status" value="1"/>
</dbReference>
<dbReference type="InterPro" id="IPR005659">
    <property type="entry name" value="Chemorcpt_Glu_NH3ase_CheD"/>
</dbReference>
<dbReference type="EC" id="3.5.1.44" evidence="3"/>
<sequence length="167" mass="18579">MRGKRFLNPGDLYFGDQQLVETLLGSCVAITLWFPRARKGGICHFLLPGRQRVPEHARNLDGRYGNEAWIWLKQQARIHGLKPAEAEVKLFGGARSLTTPNRRLSSDVGGQNVRFAERLVDEAGLRVIGRDLGGEGCRFVRFDPASGTAWVRRGAALNIQAAKEAQR</sequence>
<organism evidence="4 5">
    <name type="scientific">Pseudomonas schmalbachii</name>
    <dbReference type="NCBI Taxonomy" id="2816993"/>
    <lineage>
        <taxon>Bacteria</taxon>
        <taxon>Pseudomonadati</taxon>
        <taxon>Pseudomonadota</taxon>
        <taxon>Gammaproteobacteria</taxon>
        <taxon>Pseudomonadales</taxon>
        <taxon>Pseudomonadaceae</taxon>
        <taxon>Pseudomonas</taxon>
    </lineage>
</organism>
<reference evidence="4 5" key="1">
    <citation type="submission" date="2020-12" db="EMBL/GenBank/DDBJ databases">
        <title>Pseudomonas schmalbachii sp. nov. isolated from millipede gut.</title>
        <authorList>
            <person name="Shelomi M."/>
        </authorList>
    </citation>
    <scope>NUCLEOTIDE SEQUENCE [LARGE SCALE GENOMIC DNA]</scope>
    <source>
        <strain evidence="4 5">Milli4</strain>
    </source>
</reference>
<dbReference type="PANTHER" id="PTHR35147:SF3">
    <property type="entry name" value="CHEMORECEPTOR GLUTAMINE DEAMIDASE CHED 1-RELATED"/>
    <property type="match status" value="1"/>
</dbReference>
<comment type="function">
    <text evidence="3">Probably deamidates glutamine residues to glutamate on methyl-accepting chemotaxis receptors (MCPs), playing an important role in chemotaxis.</text>
</comment>
<evidence type="ECO:0000256" key="1">
    <source>
        <dbReference type="ARBA" id="ARBA00022500"/>
    </source>
</evidence>
<keyword evidence="2 3" id="KW-0378">Hydrolase</keyword>
<dbReference type="RefSeq" id="WP_208312632.1">
    <property type="nucleotide sequence ID" value="NZ_JAELYA010000002.1"/>
</dbReference>